<dbReference type="EMBL" id="WTYH01000001">
    <property type="protein sequence ID" value="MXO94264.1"/>
    <property type="molecule type" value="Genomic_DNA"/>
</dbReference>
<dbReference type="Proteomes" id="UP000460626">
    <property type="component" value="Unassembled WGS sequence"/>
</dbReference>
<keyword evidence="2" id="KW-1185">Reference proteome</keyword>
<accession>A0A845A3I1</accession>
<protein>
    <submittedName>
        <fullName evidence="1">Uncharacterized protein</fullName>
    </submittedName>
</protein>
<dbReference type="AlphaFoldDB" id="A0A845A3I1"/>
<sequence length="84" mass="10245">MTLIEHYRADIAPLKSVERKRRRMHWHHAAKKMLIMYSLTADPLPEPYTRDGITTLPFMPFFHRFSPEEFVELYRISRPKYRQP</sequence>
<dbReference type="OrthoDB" id="7605407at2"/>
<evidence type="ECO:0000313" key="1">
    <source>
        <dbReference type="EMBL" id="MXO94264.1"/>
    </source>
</evidence>
<name>A0A845A3I1_9SPHN</name>
<evidence type="ECO:0000313" key="2">
    <source>
        <dbReference type="Proteomes" id="UP000460626"/>
    </source>
</evidence>
<gene>
    <name evidence="1" type="ORF">GRI62_11725</name>
</gene>
<proteinExistence type="predicted"/>
<organism evidence="1 2">
    <name type="scientific">Aurantiacibacter arachoides</name>
    <dbReference type="NCBI Taxonomy" id="1850444"/>
    <lineage>
        <taxon>Bacteria</taxon>
        <taxon>Pseudomonadati</taxon>
        <taxon>Pseudomonadota</taxon>
        <taxon>Alphaproteobacteria</taxon>
        <taxon>Sphingomonadales</taxon>
        <taxon>Erythrobacteraceae</taxon>
        <taxon>Aurantiacibacter</taxon>
    </lineage>
</organism>
<comment type="caution">
    <text evidence="1">The sequence shown here is derived from an EMBL/GenBank/DDBJ whole genome shotgun (WGS) entry which is preliminary data.</text>
</comment>
<reference evidence="1 2" key="1">
    <citation type="submission" date="2019-12" db="EMBL/GenBank/DDBJ databases">
        <title>Genomic-based taxomic classification of the family Erythrobacteraceae.</title>
        <authorList>
            <person name="Xu L."/>
        </authorList>
    </citation>
    <scope>NUCLEOTIDE SEQUENCE [LARGE SCALE GENOMIC DNA]</scope>
    <source>
        <strain evidence="1 2">RC4-10-4</strain>
    </source>
</reference>
<dbReference type="RefSeq" id="WP_131453502.1">
    <property type="nucleotide sequence ID" value="NZ_BMJK01000002.1"/>
</dbReference>